<evidence type="ECO:0008006" key="4">
    <source>
        <dbReference type="Google" id="ProtNLM"/>
    </source>
</evidence>
<gene>
    <name evidence="2" type="ORF">VMCG_00800</name>
</gene>
<feature type="region of interest" description="Disordered" evidence="1">
    <location>
        <begin position="266"/>
        <end position="299"/>
    </location>
</feature>
<dbReference type="PANTHER" id="PTHR28152">
    <property type="entry name" value="HYDROXYACYL-THIOESTER DEHYDRATASE TYPE 2, MITOCHONDRIAL"/>
    <property type="match status" value="1"/>
</dbReference>
<feature type="compositionally biased region" description="Low complexity" evidence="1">
    <location>
        <begin position="20"/>
        <end position="37"/>
    </location>
</feature>
<sequence length="420" mass="45835">MRPSHSLRPAWQAWRHTQRKPTISTTSSTTIKSTTTTRTITTRPGTFANIKYELLSRPPKTYYDYLTPTSSHLLNVTLADQLSPPSRPYPYPPPTTSDLDHWTLTRIQKPPKPAAPLPLGHHLVYFPPTHPTSALLPDGTDADHWPGAPFVRRLWAGGSVHFAAPGEEQQPLCLDGGRAVCVERVEDVRLTWARHHHHAPAGDEAVVGGGGQRDVADDKVFVDIVRHYGSVHEEDGDAGAGHSDEAMVKRVMANPTITERRTLVFLTAPGGGKGDEENKPSSPSRKNKESTITTKPDTTPNEIAHEILLTPSPALLFRFSALTFNAHAIHLDPAHSTGPAEGHRARLVHGPLLLVLMLSALRGALEGTGLAAAGLEYRNLEPLYVGEELRVRVARGRTRWNVWVEGPGGRLCVKGSAQVA</sequence>
<evidence type="ECO:0000313" key="2">
    <source>
        <dbReference type="EMBL" id="ROW12426.1"/>
    </source>
</evidence>
<dbReference type="Gene3D" id="3.10.129.10">
    <property type="entry name" value="Hotdog Thioesterase"/>
    <property type="match status" value="1"/>
</dbReference>
<dbReference type="AlphaFoldDB" id="A0A423X9G0"/>
<reference evidence="2 3" key="1">
    <citation type="submission" date="2015-09" db="EMBL/GenBank/DDBJ databases">
        <title>Host preference determinants of Valsa canker pathogens revealed by comparative genomics.</title>
        <authorList>
            <person name="Yin Z."/>
            <person name="Huang L."/>
        </authorList>
    </citation>
    <scope>NUCLEOTIDE SEQUENCE [LARGE SCALE GENOMIC DNA]</scope>
    <source>
        <strain evidence="2 3">03-1</strain>
    </source>
</reference>
<dbReference type="InterPro" id="IPR029069">
    <property type="entry name" value="HotDog_dom_sf"/>
</dbReference>
<dbReference type="GO" id="GO:0005739">
    <property type="term" value="C:mitochondrion"/>
    <property type="evidence" value="ECO:0007669"/>
    <property type="project" value="TreeGrafter"/>
</dbReference>
<evidence type="ECO:0000256" key="1">
    <source>
        <dbReference type="SAM" id="MobiDB-lite"/>
    </source>
</evidence>
<dbReference type="OrthoDB" id="3257538at2759"/>
<dbReference type="SUPFAM" id="SSF54637">
    <property type="entry name" value="Thioesterase/thiol ester dehydrase-isomerase"/>
    <property type="match status" value="1"/>
</dbReference>
<comment type="caution">
    <text evidence="2">The sequence shown here is derived from an EMBL/GenBank/DDBJ whole genome shotgun (WGS) entry which is preliminary data.</text>
</comment>
<feature type="region of interest" description="Disordered" evidence="1">
    <location>
        <begin position="1"/>
        <end position="37"/>
    </location>
</feature>
<protein>
    <recommendedName>
        <fullName evidence="4">MaoC-like domain-containing protein</fullName>
    </recommendedName>
</protein>
<dbReference type="PANTHER" id="PTHR28152:SF1">
    <property type="entry name" value="HYDROXYACYL-THIOESTER DEHYDRATASE TYPE 2, MITOCHONDRIAL"/>
    <property type="match status" value="1"/>
</dbReference>
<evidence type="ECO:0000313" key="3">
    <source>
        <dbReference type="Proteomes" id="UP000283895"/>
    </source>
</evidence>
<keyword evidence="3" id="KW-1185">Reference proteome</keyword>
<dbReference type="GO" id="GO:0019171">
    <property type="term" value="F:(3R)-hydroxyacyl-[acyl-carrier-protein] dehydratase activity"/>
    <property type="evidence" value="ECO:0007669"/>
    <property type="project" value="TreeGrafter"/>
</dbReference>
<dbReference type="InterPro" id="IPR052741">
    <property type="entry name" value="Mitochondrial_HTD2"/>
</dbReference>
<dbReference type="Proteomes" id="UP000283895">
    <property type="component" value="Unassembled WGS sequence"/>
</dbReference>
<dbReference type="EMBL" id="LKEA01000001">
    <property type="protein sequence ID" value="ROW12426.1"/>
    <property type="molecule type" value="Genomic_DNA"/>
</dbReference>
<proteinExistence type="predicted"/>
<dbReference type="STRING" id="356882.A0A423X9G0"/>
<organism evidence="2 3">
    <name type="scientific">Cytospora schulzeri</name>
    <dbReference type="NCBI Taxonomy" id="448051"/>
    <lineage>
        <taxon>Eukaryota</taxon>
        <taxon>Fungi</taxon>
        <taxon>Dikarya</taxon>
        <taxon>Ascomycota</taxon>
        <taxon>Pezizomycotina</taxon>
        <taxon>Sordariomycetes</taxon>
        <taxon>Sordariomycetidae</taxon>
        <taxon>Diaporthales</taxon>
        <taxon>Cytosporaceae</taxon>
        <taxon>Cytospora</taxon>
    </lineage>
</organism>
<name>A0A423X9G0_9PEZI</name>
<feature type="compositionally biased region" description="Polar residues" evidence="1">
    <location>
        <begin position="280"/>
        <end position="299"/>
    </location>
</feature>
<accession>A0A423X9G0</accession>